<feature type="region of interest" description="Disordered" evidence="1">
    <location>
        <begin position="38"/>
        <end position="116"/>
    </location>
</feature>
<feature type="compositionally biased region" description="Polar residues" evidence="1">
    <location>
        <begin position="92"/>
        <end position="103"/>
    </location>
</feature>
<evidence type="ECO:0000256" key="1">
    <source>
        <dbReference type="SAM" id="MobiDB-lite"/>
    </source>
</evidence>
<reference evidence="2 3" key="1">
    <citation type="submission" date="2021-07" db="EMBL/GenBank/DDBJ databases">
        <title>Whole genome sequencing of non-tuberculosis mycobacteria type-strains.</title>
        <authorList>
            <person name="Igarashi Y."/>
            <person name="Osugi A."/>
            <person name="Mitarai S."/>
        </authorList>
    </citation>
    <scope>NUCLEOTIDE SEQUENCE [LARGE SCALE GENOMIC DNA]</scope>
    <source>
        <strain evidence="2 3">JCM 16370</strain>
    </source>
</reference>
<name>A0ABX8VAM2_9MYCO</name>
<dbReference type="EMBL" id="CP080333">
    <property type="protein sequence ID" value="QYL14837.1"/>
    <property type="molecule type" value="Genomic_DNA"/>
</dbReference>
<evidence type="ECO:0000313" key="2">
    <source>
        <dbReference type="EMBL" id="QYL14837.1"/>
    </source>
</evidence>
<gene>
    <name evidence="2" type="ORF">K0O64_16795</name>
</gene>
<organism evidence="2 3">
    <name type="scientific">Mycolicibacterium pallens</name>
    <dbReference type="NCBI Taxonomy" id="370524"/>
    <lineage>
        <taxon>Bacteria</taxon>
        <taxon>Bacillati</taxon>
        <taxon>Actinomycetota</taxon>
        <taxon>Actinomycetes</taxon>
        <taxon>Mycobacteriales</taxon>
        <taxon>Mycobacteriaceae</taxon>
        <taxon>Mycolicibacterium</taxon>
    </lineage>
</organism>
<dbReference type="Proteomes" id="UP000825367">
    <property type="component" value="Chromosome"/>
</dbReference>
<sequence>MSASWEPSSWIGRVGGLAVALGVGTVAFAGCAIAAADSESPDSSKHSVGTSPSHSPAHPRTAQTADRTPAAKQVLRDSTASTMAKPVKAPAANSTVASVNTEAVQAGSAPRDTATAAPRARRLIMPLTTAAQTVSTPAAVASVTPTSASAAQNTSVDPYALKPKPSLNEIYVAVASSLIGIAQAAFRAVSIAVHIGPTVSTLNQTLPFNGYNLVPGSTEVVTSFYGQWTFWPGGPTLVQGQQLYNVVDPTTNENVGSFGALVSTGSPFNLGSKYVELLVTSNDGINVGTEPGQVPPVGSLISRFDLFGGFGWSYSALASSPSHLVTFKLLTPFGDIPLPFGFDAAKGIADHTVDNTPINLGNGYSIVPADSTGETIVGTSGFLPYYTTVQGHQVFDIRDSAGNTVGSFEGVFTPTADVMGVTTEAILVTKVTQGTAGTKAGDVPPVGSVFNVMYEADPNTYAVYSSLPSPFGNKVSTILVKDGTVSNIGTFPLNLLDASALPPVRRLPGPDGYSLLPISNLVPSGVNGLPPREIQIQGYQQFGIYDAAGVQQGSFDADIATQLDMYGTYSQAILVTKVTSGTPGTGTGDVPPVGSVFNYTYFGNTGFGTYYADMPSASGNRVSFKILTPVLDIPTWSTYDASAGFGSVSFFDPFTTP</sequence>
<protein>
    <submittedName>
        <fullName evidence="2">Uncharacterized protein</fullName>
    </submittedName>
</protein>
<proteinExistence type="predicted"/>
<accession>A0ABX8VAM2</accession>
<dbReference type="RefSeq" id="WP_099973835.1">
    <property type="nucleotide sequence ID" value="NZ_BAAAVX010000017.1"/>
</dbReference>
<evidence type="ECO:0000313" key="3">
    <source>
        <dbReference type="Proteomes" id="UP000825367"/>
    </source>
</evidence>
<keyword evidence="3" id="KW-1185">Reference proteome</keyword>